<sequence length="397" mass="44714">MGKHKNLAIVRSVTSQGLSVASTARKYRVSRQWVYTLMRRYQASGPAGVEPVSRAPARRPVSTPDPVRKRIIELRQHLTSQGADAGAETIAWHLQREGFHAPSKATIHRILRTAGLVTAAPQKKPKSAMIRFEAELPNQMWQADITHWHLVGGTRVDILDFLDDHSRYLVGITAYTRCTGADVVEMMTTLITGFGPPATTLTDNGLVFTSRFATHPGARNGFEVLLASQKIQQKNGAPGHPQTQGKIERFHQTLKRWLSSKPTPTELTELQELLDQFRTWYNTNRPHRAIGRRTPEQAYTALPKATPTAEQNTQYRTRRDRVDASGKVTLRYAGRLRHLMIGRANKRQPIIMIIDGENVTTSHAHTGEILAEHTLDHTKIYHPKRPPPPNPQTHQKR</sequence>
<protein>
    <submittedName>
        <fullName evidence="2">IS481 family transposase</fullName>
    </submittedName>
</protein>
<dbReference type="InterPro" id="IPR047656">
    <property type="entry name" value="IS481-like_transpos"/>
</dbReference>
<proteinExistence type="predicted"/>
<evidence type="ECO:0000259" key="1">
    <source>
        <dbReference type="PROSITE" id="PS50994"/>
    </source>
</evidence>
<dbReference type="OrthoDB" id="52928at2"/>
<dbReference type="AlphaFoldDB" id="A0A5R9BE51"/>
<dbReference type="PROSITE" id="PS50994">
    <property type="entry name" value="INTEGRASE"/>
    <property type="match status" value="1"/>
</dbReference>
<dbReference type="PANTHER" id="PTHR35004:SF7">
    <property type="entry name" value="INTEGRASE PROTEIN"/>
    <property type="match status" value="1"/>
</dbReference>
<reference evidence="2 3" key="1">
    <citation type="submission" date="2019-05" db="EMBL/GenBank/DDBJ databases">
        <title>Nesterenkonia sp. GY074 isolated from the Southern Atlantic Ocean.</title>
        <authorList>
            <person name="Zhang G."/>
        </authorList>
    </citation>
    <scope>NUCLEOTIDE SEQUENCE [LARGE SCALE GENOMIC DNA]</scope>
    <source>
        <strain evidence="2 3">GY074</strain>
    </source>
</reference>
<dbReference type="InterPro" id="IPR012337">
    <property type="entry name" value="RNaseH-like_sf"/>
</dbReference>
<dbReference type="SUPFAM" id="SSF53098">
    <property type="entry name" value="Ribonuclease H-like"/>
    <property type="match status" value="1"/>
</dbReference>
<evidence type="ECO:0000313" key="3">
    <source>
        <dbReference type="Proteomes" id="UP000310458"/>
    </source>
</evidence>
<dbReference type="NCBIfam" id="NF033577">
    <property type="entry name" value="transpos_IS481"/>
    <property type="match status" value="1"/>
</dbReference>
<accession>A0A5R9BE51</accession>
<dbReference type="InterPro" id="IPR036397">
    <property type="entry name" value="RNaseH_sf"/>
</dbReference>
<gene>
    <name evidence="2" type="ORF">FEF26_03870</name>
</gene>
<evidence type="ECO:0000313" key="2">
    <source>
        <dbReference type="EMBL" id="TLP98858.1"/>
    </source>
</evidence>
<feature type="domain" description="Integrase catalytic" evidence="1">
    <location>
        <begin position="133"/>
        <end position="303"/>
    </location>
</feature>
<dbReference type="Proteomes" id="UP000310458">
    <property type="component" value="Unassembled WGS sequence"/>
</dbReference>
<dbReference type="GO" id="GO:0003676">
    <property type="term" value="F:nucleic acid binding"/>
    <property type="evidence" value="ECO:0007669"/>
    <property type="project" value="InterPro"/>
</dbReference>
<dbReference type="SUPFAM" id="SSF46689">
    <property type="entry name" value="Homeodomain-like"/>
    <property type="match status" value="1"/>
</dbReference>
<name>A0A5R9BE51_9MICC</name>
<keyword evidence="3" id="KW-1185">Reference proteome</keyword>
<comment type="caution">
    <text evidence="2">The sequence shown here is derived from an EMBL/GenBank/DDBJ whole genome shotgun (WGS) entry which is preliminary data.</text>
</comment>
<dbReference type="GO" id="GO:0015074">
    <property type="term" value="P:DNA integration"/>
    <property type="evidence" value="ECO:0007669"/>
    <property type="project" value="InterPro"/>
</dbReference>
<dbReference type="InterPro" id="IPR001584">
    <property type="entry name" value="Integrase_cat-core"/>
</dbReference>
<organism evidence="2 3">
    <name type="scientific">Nesterenkonia salmonea</name>
    <dbReference type="NCBI Taxonomy" id="1804987"/>
    <lineage>
        <taxon>Bacteria</taxon>
        <taxon>Bacillati</taxon>
        <taxon>Actinomycetota</taxon>
        <taxon>Actinomycetes</taxon>
        <taxon>Micrococcales</taxon>
        <taxon>Micrococcaceae</taxon>
        <taxon>Nesterenkonia</taxon>
    </lineage>
</organism>
<dbReference type="InterPro" id="IPR009057">
    <property type="entry name" value="Homeodomain-like_sf"/>
</dbReference>
<dbReference type="PANTHER" id="PTHR35004">
    <property type="entry name" value="TRANSPOSASE RV3428C-RELATED"/>
    <property type="match status" value="1"/>
</dbReference>
<dbReference type="Pfam" id="PF13683">
    <property type="entry name" value="rve_3"/>
    <property type="match status" value="1"/>
</dbReference>
<dbReference type="Gene3D" id="3.30.420.10">
    <property type="entry name" value="Ribonuclease H-like superfamily/Ribonuclease H"/>
    <property type="match status" value="1"/>
</dbReference>
<dbReference type="RefSeq" id="WP_138252228.1">
    <property type="nucleotide sequence ID" value="NZ_VAVZ01000007.1"/>
</dbReference>
<dbReference type="Pfam" id="PF13565">
    <property type="entry name" value="HTH_32"/>
    <property type="match status" value="1"/>
</dbReference>
<dbReference type="EMBL" id="VAVZ01000007">
    <property type="protein sequence ID" value="TLP98858.1"/>
    <property type="molecule type" value="Genomic_DNA"/>
</dbReference>